<name>A0A0F9PAT7_9ZZZZ</name>
<accession>A0A0F9PAT7</accession>
<proteinExistence type="predicted"/>
<dbReference type="AlphaFoldDB" id="A0A0F9PAT7"/>
<evidence type="ECO:0000313" key="1">
    <source>
        <dbReference type="EMBL" id="KKN28930.1"/>
    </source>
</evidence>
<protein>
    <submittedName>
        <fullName evidence="1">Uncharacterized protein</fullName>
    </submittedName>
</protein>
<gene>
    <name evidence="1" type="ORF">LCGC14_0849280</name>
</gene>
<comment type="caution">
    <text evidence="1">The sequence shown here is derived from an EMBL/GenBank/DDBJ whole genome shotgun (WGS) entry which is preliminary data.</text>
</comment>
<reference evidence="1" key="1">
    <citation type="journal article" date="2015" name="Nature">
        <title>Complex archaea that bridge the gap between prokaryotes and eukaryotes.</title>
        <authorList>
            <person name="Spang A."/>
            <person name="Saw J.H."/>
            <person name="Jorgensen S.L."/>
            <person name="Zaremba-Niedzwiedzka K."/>
            <person name="Martijn J."/>
            <person name="Lind A.E."/>
            <person name="van Eijk R."/>
            <person name="Schleper C."/>
            <person name="Guy L."/>
            <person name="Ettema T.J."/>
        </authorList>
    </citation>
    <scope>NUCLEOTIDE SEQUENCE</scope>
</reference>
<dbReference type="EMBL" id="LAZR01002524">
    <property type="protein sequence ID" value="KKN28930.1"/>
    <property type="molecule type" value="Genomic_DNA"/>
</dbReference>
<organism evidence="1">
    <name type="scientific">marine sediment metagenome</name>
    <dbReference type="NCBI Taxonomy" id="412755"/>
    <lineage>
        <taxon>unclassified sequences</taxon>
        <taxon>metagenomes</taxon>
        <taxon>ecological metagenomes</taxon>
    </lineage>
</organism>
<sequence length="103" mass="11383">MNETNNSIGMKKNIVLMCDCGLQFGVLVDELSVAKIMKQIVNDVWINPKPCICFADYIPSKDPNQTMYVKTASVVSIRVENIQSGVQVPNKQLFVPGVVGRPN</sequence>